<reference evidence="1" key="1">
    <citation type="submission" date="2022-02" db="EMBL/GenBank/DDBJ databases">
        <authorList>
            <person name="Giguere J D."/>
        </authorList>
    </citation>
    <scope>NUCLEOTIDE SEQUENCE</scope>
    <source>
        <strain evidence="1">CCAP 1055/1</strain>
    </source>
</reference>
<dbReference type="AlphaFoldDB" id="A0A8J9SCQ9"/>
<evidence type="ECO:0000313" key="1">
    <source>
        <dbReference type="EMBL" id="CAG9286571.1"/>
    </source>
</evidence>
<dbReference type="Proteomes" id="UP000836788">
    <property type="component" value="Chromosome 23"/>
</dbReference>
<sequence length="142" mass="15677">MTVQKNLSSSLMELVNIDHEMDWSDFDEVVKFLEENLYKVIAEVHGFDKLLVDDGKTQLNCPPAAESGDSHGNLLLRTLSEKETSSGLTLKREFKVHDCGVDPDNGDNHKVEIREDVVKAPTESGQPPAMSENVVTVSIPLA</sequence>
<dbReference type="EMBL" id="OU594964">
    <property type="protein sequence ID" value="CAG9286571.1"/>
    <property type="molecule type" value="Genomic_DNA"/>
</dbReference>
<proteinExistence type="predicted"/>
<accession>A0A8J9SCQ9</accession>
<organism evidence="1">
    <name type="scientific">Phaeodactylum tricornutum</name>
    <name type="common">Diatom</name>
    <dbReference type="NCBI Taxonomy" id="2850"/>
    <lineage>
        <taxon>Eukaryota</taxon>
        <taxon>Sar</taxon>
        <taxon>Stramenopiles</taxon>
        <taxon>Ochrophyta</taxon>
        <taxon>Bacillariophyta</taxon>
        <taxon>Bacillariophyceae</taxon>
        <taxon>Bacillariophycidae</taxon>
        <taxon>Naviculales</taxon>
        <taxon>Phaeodactylaceae</taxon>
        <taxon>Phaeodactylum</taxon>
    </lineage>
</organism>
<protein>
    <submittedName>
        <fullName evidence="1">Uncharacterized protein</fullName>
    </submittedName>
</protein>
<name>A0A8J9SCQ9_PHATR</name>
<gene>
    <name evidence="1" type="ORF">PTTT1_LOCUS32758</name>
</gene>